<sequence length="143" mass="15569">MTSSNPTISCQCGAIAFRAPTPKPLQVYCCHCTECQKQSASAFGVSAIFPAQDHWPPLDQLQPHLGLWTRPTDNSNTLRCYFCKQCGVRIFHRSIFPDGKAKDTVSVKGGCLEGLSLQGARHIYTRSALVAVPEGSDPGRPSF</sequence>
<dbReference type="InterPro" id="IPR006913">
    <property type="entry name" value="CENP-V/GFA"/>
</dbReference>
<reference evidence="7" key="1">
    <citation type="journal article" date="2014" name="Genome Announc.">
        <title>Genome sequence and annotation of Acremonium chrysogenum, producer of the beta-lactam antibiotic cephalosporin C.</title>
        <authorList>
            <person name="Terfehr D."/>
            <person name="Dahlmann T.A."/>
            <person name="Specht T."/>
            <person name="Zadra I."/>
            <person name="Kuernsteiner H."/>
            <person name="Kueck U."/>
        </authorList>
    </citation>
    <scope>NUCLEOTIDE SEQUENCE [LARGE SCALE GENOMIC DNA]</scope>
    <source>
        <strain evidence="7">ATCC 11550 / CBS 779.69 / DSM 880 / IAM 14645 / JCM 23072 / IMI 49137</strain>
    </source>
</reference>
<proteinExistence type="inferred from homology"/>
<evidence type="ECO:0000256" key="1">
    <source>
        <dbReference type="ARBA" id="ARBA00005495"/>
    </source>
</evidence>
<keyword evidence="2" id="KW-0479">Metal-binding</keyword>
<organism evidence="6 7">
    <name type="scientific">Hapsidospora chrysogenum (strain ATCC 11550 / CBS 779.69 / DSM 880 / IAM 14645 / JCM 23072 / IMI 49137)</name>
    <name type="common">Acremonium chrysogenum</name>
    <dbReference type="NCBI Taxonomy" id="857340"/>
    <lineage>
        <taxon>Eukaryota</taxon>
        <taxon>Fungi</taxon>
        <taxon>Dikarya</taxon>
        <taxon>Ascomycota</taxon>
        <taxon>Pezizomycotina</taxon>
        <taxon>Sordariomycetes</taxon>
        <taxon>Hypocreomycetidae</taxon>
        <taxon>Hypocreales</taxon>
        <taxon>Bionectriaceae</taxon>
        <taxon>Hapsidospora</taxon>
    </lineage>
</organism>
<gene>
    <name evidence="6" type="ORF">ACRE_034600</name>
</gene>
<dbReference type="Proteomes" id="UP000029964">
    <property type="component" value="Unassembled WGS sequence"/>
</dbReference>
<evidence type="ECO:0000259" key="5">
    <source>
        <dbReference type="PROSITE" id="PS51891"/>
    </source>
</evidence>
<dbReference type="InterPro" id="IPR011057">
    <property type="entry name" value="Mss4-like_sf"/>
</dbReference>
<keyword evidence="4" id="KW-0456">Lyase</keyword>
<dbReference type="Pfam" id="PF04828">
    <property type="entry name" value="GFA"/>
    <property type="match status" value="1"/>
</dbReference>
<dbReference type="OrthoDB" id="5290969at2759"/>
<evidence type="ECO:0000256" key="3">
    <source>
        <dbReference type="ARBA" id="ARBA00022833"/>
    </source>
</evidence>
<dbReference type="PANTHER" id="PTHR33337:SF3">
    <property type="entry name" value="CENP-V_GFA DOMAIN-CONTAINING PROTEIN"/>
    <property type="match status" value="1"/>
</dbReference>
<keyword evidence="7" id="KW-1185">Reference proteome</keyword>
<evidence type="ECO:0000256" key="2">
    <source>
        <dbReference type="ARBA" id="ARBA00022723"/>
    </source>
</evidence>
<comment type="similarity">
    <text evidence="1">Belongs to the Gfa family.</text>
</comment>
<accession>A0A086T8K9</accession>
<dbReference type="GO" id="GO:0046872">
    <property type="term" value="F:metal ion binding"/>
    <property type="evidence" value="ECO:0007669"/>
    <property type="project" value="UniProtKB-KW"/>
</dbReference>
<name>A0A086T8K9_HAPC1</name>
<dbReference type="PANTHER" id="PTHR33337">
    <property type="entry name" value="GFA DOMAIN-CONTAINING PROTEIN"/>
    <property type="match status" value="1"/>
</dbReference>
<dbReference type="AlphaFoldDB" id="A0A086T8K9"/>
<protein>
    <recommendedName>
        <fullName evidence="5">CENP-V/GFA domain-containing protein</fullName>
    </recommendedName>
</protein>
<evidence type="ECO:0000313" key="6">
    <source>
        <dbReference type="EMBL" id="KFH45691.1"/>
    </source>
</evidence>
<evidence type="ECO:0000256" key="4">
    <source>
        <dbReference type="ARBA" id="ARBA00023239"/>
    </source>
</evidence>
<evidence type="ECO:0000313" key="7">
    <source>
        <dbReference type="Proteomes" id="UP000029964"/>
    </source>
</evidence>
<dbReference type="HOGENOM" id="CLU_055491_1_1_1"/>
<dbReference type="EMBL" id="JPKY01000028">
    <property type="protein sequence ID" value="KFH45691.1"/>
    <property type="molecule type" value="Genomic_DNA"/>
</dbReference>
<dbReference type="PROSITE" id="PS51891">
    <property type="entry name" value="CENP_V_GFA"/>
    <property type="match status" value="1"/>
</dbReference>
<feature type="domain" description="CENP-V/GFA" evidence="5">
    <location>
        <begin position="1"/>
        <end position="125"/>
    </location>
</feature>
<comment type="caution">
    <text evidence="6">The sequence shown here is derived from an EMBL/GenBank/DDBJ whole genome shotgun (WGS) entry which is preliminary data.</text>
</comment>
<dbReference type="Gene3D" id="3.90.1590.10">
    <property type="entry name" value="glutathione-dependent formaldehyde- activating enzyme (gfa)"/>
    <property type="match status" value="1"/>
</dbReference>
<dbReference type="GO" id="GO:0016846">
    <property type="term" value="F:carbon-sulfur lyase activity"/>
    <property type="evidence" value="ECO:0007669"/>
    <property type="project" value="InterPro"/>
</dbReference>
<dbReference type="SUPFAM" id="SSF51316">
    <property type="entry name" value="Mss4-like"/>
    <property type="match status" value="1"/>
</dbReference>
<keyword evidence="3" id="KW-0862">Zinc</keyword>